<comment type="caution">
    <text evidence="1">The sequence shown here is derived from an EMBL/GenBank/DDBJ whole genome shotgun (WGS) entry which is preliminary data.</text>
</comment>
<gene>
    <name evidence="1" type="ORF">E4100_07780</name>
</gene>
<dbReference type="Proteomes" id="UP000298381">
    <property type="component" value="Unassembled WGS sequence"/>
</dbReference>
<sequence>MKPDYDLISYPFLNEDAKVVDHEILTDKLSASLGHILSQNTPLEKETWWLLERVLHLNGSLRGKMAISDADVKEGLLMYHVLKERNKGRVVNFVYPTGSSIATLYHNARCEAKIVTRNLHLIEKSGVVVPQILIDFSNLAANLLFAFAIETNRLENIDEIEFISKSY</sequence>
<keyword evidence="2" id="KW-1185">Reference proteome</keyword>
<keyword evidence="1" id="KW-0808">Transferase</keyword>
<dbReference type="Gene3D" id="1.20.1200.10">
    <property type="entry name" value="Cobalamin adenosyltransferase-like"/>
    <property type="match status" value="1"/>
</dbReference>
<dbReference type="EMBL" id="SRIB01000010">
    <property type="protein sequence ID" value="TFZ39707.1"/>
    <property type="molecule type" value="Genomic_DNA"/>
</dbReference>
<name>A0A4Z0D2D6_9FIRM</name>
<dbReference type="OrthoDB" id="6118511at2"/>
<organism evidence="1 2">
    <name type="scientific">Soehngenia longivitae</name>
    <dbReference type="NCBI Taxonomy" id="2562294"/>
    <lineage>
        <taxon>Bacteria</taxon>
        <taxon>Bacillati</taxon>
        <taxon>Bacillota</taxon>
        <taxon>Tissierellia</taxon>
        <taxon>Tissierellales</taxon>
        <taxon>Tissierellaceae</taxon>
        <taxon>Soehngenia</taxon>
    </lineage>
</organism>
<reference evidence="1 2" key="1">
    <citation type="submission" date="2019-03" db="EMBL/GenBank/DDBJ databases">
        <title>Draft genome sequence data and analysis of a Fermenting Bacterium, Soehngenia longevitae strain 1933PT, isolated from petroleum reservoir in Azerbaijan.</title>
        <authorList>
            <person name="Grouzdev D.S."/>
            <person name="Bidzhieva S.K."/>
            <person name="Sokolova D.S."/>
            <person name="Tourova T.P."/>
            <person name="Poltaraus A.B."/>
            <person name="Nazina T.N."/>
        </authorList>
    </citation>
    <scope>NUCLEOTIDE SEQUENCE [LARGE SCALE GENOMIC DNA]</scope>
    <source>
        <strain evidence="1 2">1933P</strain>
    </source>
</reference>
<protein>
    <submittedName>
        <fullName evidence="1">ATP:cob(I)alamin adenosyltransferase</fullName>
    </submittedName>
</protein>
<dbReference type="InterPro" id="IPR036451">
    <property type="entry name" value="CblAdoTrfase-like_sf"/>
</dbReference>
<evidence type="ECO:0000313" key="1">
    <source>
        <dbReference type="EMBL" id="TFZ39707.1"/>
    </source>
</evidence>
<evidence type="ECO:0000313" key="2">
    <source>
        <dbReference type="Proteomes" id="UP000298381"/>
    </source>
</evidence>
<dbReference type="AlphaFoldDB" id="A0A4Z0D2D6"/>
<dbReference type="GO" id="GO:0016740">
    <property type="term" value="F:transferase activity"/>
    <property type="evidence" value="ECO:0007669"/>
    <property type="project" value="UniProtKB-KW"/>
</dbReference>
<accession>A0A4Z0D2D6</accession>
<dbReference type="SUPFAM" id="SSF89028">
    <property type="entry name" value="Cobalamin adenosyltransferase-like"/>
    <property type="match status" value="1"/>
</dbReference>
<dbReference type="RefSeq" id="WP_135271475.1">
    <property type="nucleotide sequence ID" value="NZ_SRIB01000010.1"/>
</dbReference>
<proteinExistence type="predicted"/>